<feature type="domain" description="Peptidase C39-like" evidence="1">
    <location>
        <begin position="128"/>
        <end position="261"/>
    </location>
</feature>
<organism evidence="2 3">
    <name type="scientific">Terrisporobacter hibernicus</name>
    <dbReference type="NCBI Taxonomy" id="2813371"/>
    <lineage>
        <taxon>Bacteria</taxon>
        <taxon>Bacillati</taxon>
        <taxon>Bacillota</taxon>
        <taxon>Clostridia</taxon>
        <taxon>Peptostreptococcales</taxon>
        <taxon>Peptostreptococcaceae</taxon>
        <taxon>Terrisporobacter</taxon>
    </lineage>
</organism>
<dbReference type="EMBL" id="CP081135">
    <property type="protein sequence ID" value="UEL46456.1"/>
    <property type="molecule type" value="Genomic_DNA"/>
</dbReference>
<proteinExistence type="predicted"/>
<dbReference type="RefSeq" id="WP_228415347.1">
    <property type="nucleotide sequence ID" value="NZ_CP081135.1"/>
</dbReference>
<protein>
    <submittedName>
        <fullName evidence="2">C39 family peptidase</fullName>
    </submittedName>
</protein>
<sequence length="290" mass="32897">MRGKRHKKKPVFLILLSIVFLIGIGKIAGKTIKAYSKDYDQVAMNENMEEISKKIKQSNDHVLKLILKNNKNNPNTYKILENVDLYPRELLELASKKEEALNFVADYTDYKGYNEMKASVRKDYKKGEIPLFIQWDERWGYEKYGSDFIAINGCGPTSLAMVAVGLTGNTKINPKVVADYSKDNGYLVEGVGTNWDLMTYGARKFKIAGREIPLSKESILETLRKGQPIIISMGPGEFTTSGHYIVLTGVNTNNKIIVNDPDSKLRSKKTWDINIFLKEAKDLWAFKALQ</sequence>
<gene>
    <name evidence="2" type="ORF">JW646_12465</name>
</gene>
<dbReference type="KEGG" id="tem:JW646_12465"/>
<reference evidence="2 3" key="1">
    <citation type="journal article" date="2023" name="Int. J. Syst. Evol. Microbiol.">
        <title>Terrisporobacter hibernicus sp. nov., isolated from bovine faeces in Northern Ireland.</title>
        <authorList>
            <person name="Mitchell M."/>
            <person name="Nguyen S.V."/>
            <person name="Connor M."/>
            <person name="Fairley D.J."/>
            <person name="Donoghue O."/>
            <person name="Marshall H."/>
            <person name="Koolman L."/>
            <person name="McMullan G."/>
            <person name="Schaffer K.E."/>
            <person name="McGrath J.W."/>
            <person name="Fanning S."/>
        </authorList>
    </citation>
    <scope>NUCLEOTIDE SEQUENCE [LARGE SCALE GENOMIC DNA]</scope>
    <source>
        <strain evidence="2 3">MCA3</strain>
    </source>
</reference>
<name>A0AAX2ZBV8_9FIRM</name>
<accession>A0AAX2ZBV8</accession>
<dbReference type="InterPro" id="IPR039564">
    <property type="entry name" value="Peptidase_C39-like"/>
</dbReference>
<dbReference type="Gene3D" id="3.90.70.10">
    <property type="entry name" value="Cysteine proteinases"/>
    <property type="match status" value="1"/>
</dbReference>
<dbReference type="Proteomes" id="UP001198983">
    <property type="component" value="Chromosome"/>
</dbReference>
<dbReference type="Pfam" id="PF13529">
    <property type="entry name" value="Peptidase_C39_2"/>
    <property type="match status" value="1"/>
</dbReference>
<evidence type="ECO:0000259" key="1">
    <source>
        <dbReference type="Pfam" id="PF13529"/>
    </source>
</evidence>
<evidence type="ECO:0000313" key="2">
    <source>
        <dbReference type="EMBL" id="UEL46456.1"/>
    </source>
</evidence>
<keyword evidence="3" id="KW-1185">Reference proteome</keyword>
<dbReference type="AlphaFoldDB" id="A0AAX2ZBV8"/>
<evidence type="ECO:0000313" key="3">
    <source>
        <dbReference type="Proteomes" id="UP001198983"/>
    </source>
</evidence>